<accession>A0A6C0EN23</accession>
<proteinExistence type="predicted"/>
<keyword evidence="1" id="KW-0175">Coiled coil</keyword>
<reference evidence="2" key="1">
    <citation type="journal article" date="2020" name="Nature">
        <title>Giant virus diversity and host interactions through global metagenomics.</title>
        <authorList>
            <person name="Schulz F."/>
            <person name="Roux S."/>
            <person name="Paez-Espino D."/>
            <person name="Jungbluth S."/>
            <person name="Walsh D.A."/>
            <person name="Denef V.J."/>
            <person name="McMahon K.D."/>
            <person name="Konstantinidis K.T."/>
            <person name="Eloe-Fadrosh E.A."/>
            <person name="Kyrpides N.C."/>
            <person name="Woyke T."/>
        </authorList>
    </citation>
    <scope>NUCLEOTIDE SEQUENCE</scope>
    <source>
        <strain evidence="2">GVMAG-M-3300009149-34</strain>
    </source>
</reference>
<feature type="coiled-coil region" evidence="1">
    <location>
        <begin position="9"/>
        <end position="43"/>
    </location>
</feature>
<protein>
    <submittedName>
        <fullName evidence="2">Uncharacterized protein</fullName>
    </submittedName>
</protein>
<name>A0A6C0EN23_9ZZZZ</name>
<evidence type="ECO:0000256" key="1">
    <source>
        <dbReference type="SAM" id="Coils"/>
    </source>
</evidence>
<dbReference type="AlphaFoldDB" id="A0A6C0EN23"/>
<dbReference type="EMBL" id="MN738900">
    <property type="protein sequence ID" value="QHT30447.1"/>
    <property type="molecule type" value="Genomic_DNA"/>
</dbReference>
<evidence type="ECO:0000313" key="2">
    <source>
        <dbReference type="EMBL" id="QHT30447.1"/>
    </source>
</evidence>
<organism evidence="2">
    <name type="scientific">viral metagenome</name>
    <dbReference type="NCBI Taxonomy" id="1070528"/>
    <lineage>
        <taxon>unclassified sequences</taxon>
        <taxon>metagenomes</taxon>
        <taxon>organismal metagenomes</taxon>
    </lineage>
</organism>
<sequence>MTSYLIYKLEALKEDENKLKEQQRVLQEEIELEIEKKRRLELDGTIIKLRTQVGELAKNIEGKIMPDNRMLVLKFGKHNYTHEEQREIRNQTRKNQPPFLTLEKFKDNLSKMDEWVNNIPMDQRHRILQNEWKHLEIPQKIKIYDDIIPIFTTMIGIMKKQEFEIAALKSKLEILIDED</sequence>